<dbReference type="AlphaFoldDB" id="A0A9K3GF63"/>
<evidence type="ECO:0000313" key="6">
    <source>
        <dbReference type="Proteomes" id="UP000265618"/>
    </source>
</evidence>
<dbReference type="GO" id="GO:0004114">
    <property type="term" value="F:3',5'-cyclic-nucleotide phosphodiesterase activity"/>
    <property type="evidence" value="ECO:0007669"/>
    <property type="project" value="InterPro"/>
</dbReference>
<dbReference type="PROSITE" id="PS51845">
    <property type="entry name" value="PDEASE_I_2"/>
    <property type="match status" value="1"/>
</dbReference>
<evidence type="ECO:0000256" key="3">
    <source>
        <dbReference type="PIRSR" id="PIRSR623088-3"/>
    </source>
</evidence>
<dbReference type="InterPro" id="IPR036971">
    <property type="entry name" value="PDEase_catalytic_dom_sf"/>
</dbReference>
<dbReference type="Proteomes" id="UP000265618">
    <property type="component" value="Unassembled WGS sequence"/>
</dbReference>
<sequence length="250" mass="29397">FNDRSVLENHHAKLGLGLIENSGLIMHFSDVEKRMFSLLFVDLVIETDPSKNYEFTRRNLNLCRDVTRQEWHRYSGALPVYKKDPAEKEVAATRFSLLALIIKLADLSNPFRPNEVSRLFAECVMREFFRQGEQEKLYNHSLELPAHMDRYMYPANMYTCQISFIRGLVLPLLKLYADVVQALGDCLPGDGVPLLTIERERSRCLRVSHDSLIHDIYRNLNLNLSGWEDSRQDFQDYERGRKRYEKKKRH</sequence>
<dbReference type="SUPFAM" id="SSF109604">
    <property type="entry name" value="HD-domain/PDEase-like"/>
    <property type="match status" value="1"/>
</dbReference>
<organism evidence="5 6">
    <name type="scientific">Kipferlia bialata</name>
    <dbReference type="NCBI Taxonomy" id="797122"/>
    <lineage>
        <taxon>Eukaryota</taxon>
        <taxon>Metamonada</taxon>
        <taxon>Carpediemonas-like organisms</taxon>
        <taxon>Kipferlia</taxon>
    </lineage>
</organism>
<dbReference type="GO" id="GO:0046872">
    <property type="term" value="F:metal ion binding"/>
    <property type="evidence" value="ECO:0007669"/>
    <property type="project" value="UniProtKB-KW"/>
</dbReference>
<evidence type="ECO:0000313" key="5">
    <source>
        <dbReference type="EMBL" id="GIQ80190.1"/>
    </source>
</evidence>
<feature type="non-terminal residue" evidence="5">
    <location>
        <position position="1"/>
    </location>
</feature>
<dbReference type="Gene3D" id="1.10.1300.10">
    <property type="entry name" value="3'5'-cyclic nucleotide phosphodiesterase, catalytic domain"/>
    <property type="match status" value="1"/>
</dbReference>
<keyword evidence="1 3" id="KW-0479">Metal-binding</keyword>
<evidence type="ECO:0000256" key="1">
    <source>
        <dbReference type="ARBA" id="ARBA00022723"/>
    </source>
</evidence>
<dbReference type="OrthoDB" id="546632at2759"/>
<dbReference type="Pfam" id="PF00233">
    <property type="entry name" value="PDEase_I"/>
    <property type="match status" value="1"/>
</dbReference>
<proteinExistence type="predicted"/>
<dbReference type="EMBL" id="BDIP01000120">
    <property type="protein sequence ID" value="GIQ80190.1"/>
    <property type="molecule type" value="Genomic_DNA"/>
</dbReference>
<protein>
    <submittedName>
        <fullName evidence="5">3'5'-cyclic nucleotide phosphodiesterase</fullName>
    </submittedName>
</protein>
<evidence type="ECO:0000256" key="2">
    <source>
        <dbReference type="ARBA" id="ARBA00022801"/>
    </source>
</evidence>
<accession>A0A9K3GF63</accession>
<dbReference type="InterPro" id="IPR002073">
    <property type="entry name" value="PDEase_catalytic_dom"/>
</dbReference>
<dbReference type="GO" id="GO:0007165">
    <property type="term" value="P:signal transduction"/>
    <property type="evidence" value="ECO:0007669"/>
    <property type="project" value="InterPro"/>
</dbReference>
<feature type="binding site" evidence="3">
    <location>
        <position position="106"/>
    </location>
    <ligand>
        <name>Zn(2+)</name>
        <dbReference type="ChEBI" id="CHEBI:29105"/>
        <label>1</label>
    </ligand>
</feature>
<dbReference type="PRINTS" id="PR00387">
    <property type="entry name" value="PDIESTERASE1"/>
</dbReference>
<feature type="domain" description="PDEase" evidence="4">
    <location>
        <begin position="1"/>
        <end position="234"/>
    </location>
</feature>
<dbReference type="InterPro" id="IPR023088">
    <property type="entry name" value="PDEase"/>
</dbReference>
<dbReference type="PANTHER" id="PTHR11347">
    <property type="entry name" value="CYCLIC NUCLEOTIDE PHOSPHODIESTERASE"/>
    <property type="match status" value="1"/>
</dbReference>
<name>A0A9K3GF63_9EUKA</name>
<keyword evidence="6" id="KW-1185">Reference proteome</keyword>
<evidence type="ECO:0000259" key="4">
    <source>
        <dbReference type="PROSITE" id="PS51845"/>
    </source>
</evidence>
<gene>
    <name evidence="5" type="ORF">KIPB_000949</name>
</gene>
<reference evidence="5 6" key="1">
    <citation type="journal article" date="2018" name="PLoS ONE">
        <title>The draft genome of Kipferlia bialata reveals reductive genome evolution in fornicate parasites.</title>
        <authorList>
            <person name="Tanifuji G."/>
            <person name="Takabayashi S."/>
            <person name="Kume K."/>
            <person name="Takagi M."/>
            <person name="Nakayama T."/>
            <person name="Kamikawa R."/>
            <person name="Inagaki Y."/>
            <person name="Hashimoto T."/>
        </authorList>
    </citation>
    <scope>NUCLEOTIDE SEQUENCE [LARGE SCALE GENOMIC DNA]</scope>
    <source>
        <strain evidence="5">NY0173</strain>
    </source>
</reference>
<comment type="caution">
    <text evidence="5">The sequence shown here is derived from an EMBL/GenBank/DDBJ whole genome shotgun (WGS) entry which is preliminary data.</text>
</comment>
<keyword evidence="2" id="KW-0378">Hydrolase</keyword>